<name>A0A6H2HCA1_9BURK</name>
<evidence type="ECO:0000313" key="2">
    <source>
        <dbReference type="Proteomes" id="UP000502041"/>
    </source>
</evidence>
<dbReference type="EMBL" id="CP051461">
    <property type="protein sequence ID" value="QJC57387.1"/>
    <property type="molecule type" value="Genomic_DNA"/>
</dbReference>
<protein>
    <submittedName>
        <fullName evidence="1">Uncharacterized protein</fullName>
    </submittedName>
</protein>
<accession>A0A6H2HCA1</accession>
<keyword evidence="2" id="KW-1185">Reference proteome</keyword>
<dbReference type="KEGG" id="pvac:HC248_02713"/>
<organism evidence="1 2">
    <name type="scientific">Polaromonas vacuolata</name>
    <dbReference type="NCBI Taxonomy" id="37448"/>
    <lineage>
        <taxon>Bacteria</taxon>
        <taxon>Pseudomonadati</taxon>
        <taxon>Pseudomonadota</taxon>
        <taxon>Betaproteobacteria</taxon>
        <taxon>Burkholderiales</taxon>
        <taxon>Comamonadaceae</taxon>
        <taxon>Polaromonas</taxon>
    </lineage>
</organism>
<reference evidence="1 2" key="1">
    <citation type="submission" date="2020-04" db="EMBL/GenBank/DDBJ databases">
        <title>Complete genome of a Psychrophilic, Marine, Gas Vacuolate Bacterium Polaromonas vacuolata KCTC 22033T.</title>
        <authorList>
            <person name="Hwang K."/>
            <person name="Kim K.M."/>
        </authorList>
    </citation>
    <scope>NUCLEOTIDE SEQUENCE [LARGE SCALE GENOMIC DNA]</scope>
    <source>
        <strain evidence="1 2">KCTC 22033</strain>
    </source>
</reference>
<sequence length="86" mass="9445">MNDEDFEIIYSPLEQPFTQAGHTLEICIYKSEGSSWALEIIDAGGTSTVWDQQFDTDQEALDVALQAISEDGIEAFLTPAEDNATS</sequence>
<dbReference type="RefSeq" id="WP_168922911.1">
    <property type="nucleotide sequence ID" value="NZ_CP051461.1"/>
</dbReference>
<dbReference type="Proteomes" id="UP000502041">
    <property type="component" value="Chromosome"/>
</dbReference>
<evidence type="ECO:0000313" key="1">
    <source>
        <dbReference type="EMBL" id="QJC57387.1"/>
    </source>
</evidence>
<dbReference type="AlphaFoldDB" id="A0A6H2HCA1"/>
<proteinExistence type="predicted"/>
<gene>
    <name evidence="1" type="ORF">HC248_02713</name>
</gene>